<dbReference type="SUPFAM" id="SSF63491">
    <property type="entry name" value="BAG domain"/>
    <property type="match status" value="1"/>
</dbReference>
<dbReference type="SUPFAM" id="SSF54236">
    <property type="entry name" value="Ubiquitin-like"/>
    <property type="match status" value="1"/>
</dbReference>
<keyword evidence="3" id="KW-1185">Reference proteome</keyword>
<dbReference type="STRING" id="1198029.A0A1U7LR01"/>
<comment type="caution">
    <text evidence="2">The sequence shown here is derived from an EMBL/GenBank/DDBJ whole genome shotgun (WGS) entry which is preliminary data.</text>
</comment>
<dbReference type="Pfam" id="PF00240">
    <property type="entry name" value="ubiquitin"/>
    <property type="match status" value="1"/>
</dbReference>
<dbReference type="InterPro" id="IPR003103">
    <property type="entry name" value="BAG_domain"/>
</dbReference>
<dbReference type="OrthoDB" id="417450at2759"/>
<dbReference type="GO" id="GO:0051087">
    <property type="term" value="F:protein-folding chaperone binding"/>
    <property type="evidence" value="ECO:0007669"/>
    <property type="project" value="InterPro"/>
</dbReference>
<dbReference type="InterPro" id="IPR000626">
    <property type="entry name" value="Ubiquitin-like_dom"/>
</dbReference>
<evidence type="ECO:0000259" key="1">
    <source>
        <dbReference type="PROSITE" id="PS51035"/>
    </source>
</evidence>
<dbReference type="InterPro" id="IPR036533">
    <property type="entry name" value="BAG_dom_sf"/>
</dbReference>
<protein>
    <submittedName>
        <fullName evidence="2">BAG family molecular chaperone regulator 1B</fullName>
    </submittedName>
</protein>
<dbReference type="Gene3D" id="3.10.20.90">
    <property type="entry name" value="Phosphatidylinositol 3-kinase Catalytic Subunit, Chain A, domain 1"/>
    <property type="match status" value="1"/>
</dbReference>
<sequence>MYLSPERSTRSLFIVEPLPTRSCQPAMDWFRSVVSSKTSTDSLTIWYGTEKFPVTFEKNAISAKRATLEELKSHCSRRIGTPKLRYYFAGVELANDDKPLAEYGIRSGAQVLVMEDFRDNARTHPQTFIADNTRLSLLNRTNIELCPQVDGYLKSTPTDPVKNKEIHARLGELLLQRLLDLDAIDIPQDLEDASEARQKRRNAVKWTQSLLDKVDEQFRTTCSAEE</sequence>
<dbReference type="InterPro" id="IPR029071">
    <property type="entry name" value="Ubiquitin-like_domsf"/>
</dbReference>
<dbReference type="PROSITE" id="PS51035">
    <property type="entry name" value="BAG"/>
    <property type="match status" value="1"/>
</dbReference>
<feature type="domain" description="BAG" evidence="1">
    <location>
        <begin position="147"/>
        <end position="218"/>
    </location>
</feature>
<organism evidence="2 3">
    <name type="scientific">Neolecta irregularis (strain DAH-3)</name>
    <dbReference type="NCBI Taxonomy" id="1198029"/>
    <lineage>
        <taxon>Eukaryota</taxon>
        <taxon>Fungi</taxon>
        <taxon>Dikarya</taxon>
        <taxon>Ascomycota</taxon>
        <taxon>Taphrinomycotina</taxon>
        <taxon>Neolectales</taxon>
        <taxon>Neolectaceae</taxon>
        <taxon>Neolecta</taxon>
    </lineage>
</organism>
<dbReference type="CDD" id="cd17039">
    <property type="entry name" value="Ubl_ubiquitin_like"/>
    <property type="match status" value="1"/>
</dbReference>
<name>A0A1U7LR01_NEOID</name>
<dbReference type="Proteomes" id="UP000186594">
    <property type="component" value="Unassembled WGS sequence"/>
</dbReference>
<evidence type="ECO:0000313" key="2">
    <source>
        <dbReference type="EMBL" id="OLL25059.1"/>
    </source>
</evidence>
<dbReference type="AlphaFoldDB" id="A0A1U7LR01"/>
<accession>A0A1U7LR01</accession>
<evidence type="ECO:0000313" key="3">
    <source>
        <dbReference type="Proteomes" id="UP000186594"/>
    </source>
</evidence>
<dbReference type="EMBL" id="LXFE01000511">
    <property type="protein sequence ID" value="OLL25059.1"/>
    <property type="molecule type" value="Genomic_DNA"/>
</dbReference>
<reference evidence="2 3" key="1">
    <citation type="submission" date="2016-04" db="EMBL/GenBank/DDBJ databases">
        <title>Evolutionary innovation and constraint leading to complex multicellularity in the Ascomycota.</title>
        <authorList>
            <person name="Cisse O."/>
            <person name="Nguyen A."/>
            <person name="Hewitt D.A."/>
            <person name="Jedd G."/>
            <person name="Stajich J.E."/>
        </authorList>
    </citation>
    <scope>NUCLEOTIDE SEQUENCE [LARGE SCALE GENOMIC DNA]</scope>
    <source>
        <strain evidence="2 3">DAH-3</strain>
    </source>
</reference>
<dbReference type="SMART" id="SM00264">
    <property type="entry name" value="BAG"/>
    <property type="match status" value="1"/>
</dbReference>
<dbReference type="Pfam" id="PF02179">
    <property type="entry name" value="BAG"/>
    <property type="match status" value="1"/>
</dbReference>
<dbReference type="Gene3D" id="1.20.58.120">
    <property type="entry name" value="BAG domain"/>
    <property type="match status" value="1"/>
</dbReference>
<gene>
    <name evidence="2" type="ORF">NEOLI_002572</name>
</gene>
<proteinExistence type="predicted"/>